<evidence type="ECO:0000256" key="8">
    <source>
        <dbReference type="ARBA" id="ARBA00023136"/>
    </source>
</evidence>
<evidence type="ECO:0000256" key="1">
    <source>
        <dbReference type="ARBA" id="ARBA00004167"/>
    </source>
</evidence>
<evidence type="ECO:0000259" key="12">
    <source>
        <dbReference type="Pfam" id="PF03717"/>
    </source>
</evidence>
<organism evidence="13 14">
    <name type="scientific">Candidatus Amesbacteria bacterium GW2011_GWC1_47_15</name>
    <dbReference type="NCBI Taxonomy" id="1618364"/>
    <lineage>
        <taxon>Bacteria</taxon>
        <taxon>Candidatus Amesiibacteriota</taxon>
    </lineage>
</organism>
<evidence type="ECO:0000256" key="6">
    <source>
        <dbReference type="ARBA" id="ARBA00022984"/>
    </source>
</evidence>
<evidence type="ECO:0000259" key="11">
    <source>
        <dbReference type="Pfam" id="PF00905"/>
    </source>
</evidence>
<evidence type="ECO:0000313" key="14">
    <source>
        <dbReference type="Proteomes" id="UP000034502"/>
    </source>
</evidence>
<dbReference type="SUPFAM" id="SSF56519">
    <property type="entry name" value="Penicillin binding protein dimerisation domain"/>
    <property type="match status" value="1"/>
</dbReference>
<dbReference type="InterPro" id="IPR050515">
    <property type="entry name" value="Beta-lactam/transpept"/>
</dbReference>
<keyword evidence="5" id="KW-0133">Cell shape</keyword>
<protein>
    <submittedName>
        <fullName evidence="13">Penicillin-binding protein</fullName>
    </submittedName>
</protein>
<dbReference type="STRING" id="1618364.UX86_C0015G0033"/>
<gene>
    <name evidence="13" type="ORF">UX86_C0015G0033</name>
</gene>
<dbReference type="GO" id="GO:0008800">
    <property type="term" value="F:beta-lactamase activity"/>
    <property type="evidence" value="ECO:0007669"/>
    <property type="project" value="UniProtKB-EC"/>
</dbReference>
<name>A0A0G1UCU4_9BACT</name>
<reference evidence="13 14" key="1">
    <citation type="journal article" date="2015" name="Nature">
        <title>rRNA introns, odd ribosomes, and small enigmatic genomes across a large radiation of phyla.</title>
        <authorList>
            <person name="Brown C.T."/>
            <person name="Hug L.A."/>
            <person name="Thomas B.C."/>
            <person name="Sharon I."/>
            <person name="Castelle C.J."/>
            <person name="Singh A."/>
            <person name="Wilkins M.J."/>
            <person name="Williams K.H."/>
            <person name="Banfield J.F."/>
        </authorList>
    </citation>
    <scope>NUCLEOTIDE SEQUENCE [LARGE SCALE GENOMIC DNA]</scope>
</reference>
<evidence type="ECO:0000256" key="4">
    <source>
        <dbReference type="ARBA" id="ARBA00022692"/>
    </source>
</evidence>
<evidence type="ECO:0000256" key="10">
    <source>
        <dbReference type="SAM" id="Phobius"/>
    </source>
</evidence>
<dbReference type="InterPro" id="IPR036138">
    <property type="entry name" value="PBP_dimer_sf"/>
</dbReference>
<keyword evidence="9" id="KW-0961">Cell wall biogenesis/degradation</keyword>
<dbReference type="GO" id="GO:0071555">
    <property type="term" value="P:cell wall organization"/>
    <property type="evidence" value="ECO:0007669"/>
    <property type="project" value="TreeGrafter"/>
</dbReference>
<dbReference type="Pfam" id="PF00905">
    <property type="entry name" value="Transpeptidase"/>
    <property type="match status" value="1"/>
</dbReference>
<dbReference type="Pfam" id="PF03717">
    <property type="entry name" value="PBP_dimer"/>
    <property type="match status" value="1"/>
</dbReference>
<feature type="domain" description="Penicillin-binding protein transpeptidase" evidence="11">
    <location>
        <begin position="222"/>
        <end position="538"/>
    </location>
</feature>
<sequence length="559" mass="60979">MIRGKFKPGVSFGDFVVTDVMSRRKLPDDSTPRDFRRGWIIWVWVVVLFGILGVKLATLQLFYGGRYRILADENRIKQIKIPALRGQITDRNGNVLARSDISEKYDEILKLTLEKSTRGYPAGEAAAAAVGYLGQIKEDEVGLLKELDKYLPGDWIGRDGVEAVYEEDLRGEDGGRLVEVDNGGKVVREMGRKEPKVGKDLKLSLDLSLQRTALEAMEGKKGAVVASDPRTGEILTLISSPSFDPNSFVNAQYQVSNAQYLIDPNLPLFNRAIGAVYPPGSTFKMVTMAAAISEGKVNPGFTYTDTGIISVAGFKYSNWLFTKGGGREGTIGFARALTRSTDTFFYKIGEMTTPELLAKWAKNLGLGEKTGIDLPGEVAGLIPDPEWKEKAKGEKWFLGNTFHMAIGQGDVLTTPIQINQMTNILATGGKKCTPHLKYDQLNKCGNVQISEEALKLIKLGMEGACAPGGTAFPLFGFDVKTACKTGTAEYVAENGKMRTHGWLTAYAPLQDPVISITVVVEGGGEGSNVAAPVVRKMLARYFDVTDTYNYAAIPQEIGE</sequence>
<dbReference type="Gene3D" id="3.90.1310.10">
    <property type="entry name" value="Penicillin-binding protein 2a (Domain 2)"/>
    <property type="match status" value="1"/>
</dbReference>
<dbReference type="PANTHER" id="PTHR30627">
    <property type="entry name" value="PEPTIDOGLYCAN D,D-TRANSPEPTIDASE"/>
    <property type="match status" value="1"/>
</dbReference>
<evidence type="ECO:0000313" key="13">
    <source>
        <dbReference type="EMBL" id="KKU63943.1"/>
    </source>
</evidence>
<evidence type="ECO:0000256" key="9">
    <source>
        <dbReference type="ARBA" id="ARBA00023316"/>
    </source>
</evidence>
<dbReference type="PANTHER" id="PTHR30627:SF2">
    <property type="entry name" value="PEPTIDOGLYCAN D,D-TRANSPEPTIDASE MRDA"/>
    <property type="match status" value="1"/>
</dbReference>
<evidence type="ECO:0000256" key="7">
    <source>
        <dbReference type="ARBA" id="ARBA00022989"/>
    </source>
</evidence>
<dbReference type="InterPro" id="IPR005311">
    <property type="entry name" value="PBP_dimer"/>
</dbReference>
<evidence type="ECO:0000256" key="5">
    <source>
        <dbReference type="ARBA" id="ARBA00022960"/>
    </source>
</evidence>
<dbReference type="InterPro" id="IPR012338">
    <property type="entry name" value="Beta-lactam/transpept-like"/>
</dbReference>
<keyword evidence="4 10" id="KW-0812">Transmembrane</keyword>
<dbReference type="Proteomes" id="UP000034502">
    <property type="component" value="Unassembled WGS sequence"/>
</dbReference>
<comment type="subcellular location">
    <subcellularLocation>
        <location evidence="2">Cell membrane</location>
    </subcellularLocation>
    <subcellularLocation>
        <location evidence="1">Membrane</location>
        <topology evidence="1">Single-pass membrane protein</topology>
    </subcellularLocation>
</comment>
<dbReference type="EMBL" id="LCNU01000015">
    <property type="protein sequence ID" value="KKU63943.1"/>
    <property type="molecule type" value="Genomic_DNA"/>
</dbReference>
<dbReference type="GO" id="GO:0046677">
    <property type="term" value="P:response to antibiotic"/>
    <property type="evidence" value="ECO:0007669"/>
    <property type="project" value="UniProtKB-KW"/>
</dbReference>
<evidence type="ECO:0000256" key="3">
    <source>
        <dbReference type="ARBA" id="ARBA00022475"/>
    </source>
</evidence>
<proteinExistence type="predicted"/>
<keyword evidence="7 10" id="KW-1133">Transmembrane helix</keyword>
<keyword evidence="8 10" id="KW-0472">Membrane</keyword>
<feature type="transmembrane region" description="Helical" evidence="10">
    <location>
        <begin position="39"/>
        <end position="63"/>
    </location>
</feature>
<keyword evidence="3" id="KW-1003">Cell membrane</keyword>
<dbReference type="GO" id="GO:0005886">
    <property type="term" value="C:plasma membrane"/>
    <property type="evidence" value="ECO:0007669"/>
    <property type="project" value="TreeGrafter"/>
</dbReference>
<dbReference type="AlphaFoldDB" id="A0A0G1UCU4"/>
<evidence type="ECO:0000256" key="2">
    <source>
        <dbReference type="ARBA" id="ARBA00004236"/>
    </source>
</evidence>
<dbReference type="GO" id="GO:0008658">
    <property type="term" value="F:penicillin binding"/>
    <property type="evidence" value="ECO:0007669"/>
    <property type="project" value="InterPro"/>
</dbReference>
<accession>A0A0G1UCU4</accession>
<dbReference type="InterPro" id="IPR001460">
    <property type="entry name" value="PCN-bd_Tpept"/>
</dbReference>
<dbReference type="Gene3D" id="3.40.710.10">
    <property type="entry name" value="DD-peptidase/beta-lactamase superfamily"/>
    <property type="match status" value="1"/>
</dbReference>
<feature type="domain" description="Penicillin-binding protein dimerisation" evidence="12">
    <location>
        <begin position="114"/>
        <end position="189"/>
    </location>
</feature>
<dbReference type="SUPFAM" id="SSF56601">
    <property type="entry name" value="beta-lactamase/transpeptidase-like"/>
    <property type="match status" value="1"/>
</dbReference>
<comment type="caution">
    <text evidence="13">The sequence shown here is derived from an EMBL/GenBank/DDBJ whole genome shotgun (WGS) entry which is preliminary data.</text>
</comment>
<keyword evidence="6" id="KW-0573">Peptidoglycan synthesis</keyword>